<evidence type="ECO:0000256" key="6">
    <source>
        <dbReference type="ARBA" id="ARBA00022801"/>
    </source>
</evidence>
<comment type="function">
    <text evidence="8">Ubiquitin-protein hydrolase is involved both in the processing of ubiquitin precursors and of ubiquitinated proteins. This enzyme is a thiol protease that recognizes and hydrolyzes a peptide bond at the C-terminal glycine of ubiquitin.</text>
</comment>
<feature type="active site" description="Proton donor" evidence="10">
    <location>
        <position position="169"/>
    </location>
</feature>
<evidence type="ECO:0000256" key="10">
    <source>
        <dbReference type="PROSITE-ProRule" id="PRU01393"/>
    </source>
</evidence>
<evidence type="ECO:0000256" key="3">
    <source>
        <dbReference type="ARBA" id="ARBA00012759"/>
    </source>
</evidence>
<dbReference type="GO" id="GO:0006511">
    <property type="term" value="P:ubiquitin-dependent protein catabolic process"/>
    <property type="evidence" value="ECO:0007669"/>
    <property type="project" value="UniProtKB-UniRule"/>
</dbReference>
<dbReference type="Gene3D" id="3.40.532.10">
    <property type="entry name" value="Peptidase C12, ubiquitin carboxyl-terminal hydrolase"/>
    <property type="match status" value="1"/>
</dbReference>
<dbReference type="FunFam" id="3.40.532.10:FF:000006">
    <property type="entry name" value="Ubiquitin carboxyl-terminal hydrolase"/>
    <property type="match status" value="1"/>
</dbReference>
<dbReference type="PANTHER" id="PTHR10589">
    <property type="entry name" value="UBIQUITIN CARBOXYL-TERMINAL HYDROLASE"/>
    <property type="match status" value="1"/>
</dbReference>
<keyword evidence="4 10" id="KW-0645">Protease</keyword>
<gene>
    <name evidence="13" type="ORF">CLUMA_CG005512</name>
</gene>
<comment type="similarity">
    <text evidence="2 10 11">Belongs to the peptidase C12 family.</text>
</comment>
<dbReference type="PRINTS" id="PR00707">
    <property type="entry name" value="UBCTHYDRLASE"/>
</dbReference>
<evidence type="ECO:0000313" key="13">
    <source>
        <dbReference type="EMBL" id="CRK91892.1"/>
    </source>
</evidence>
<dbReference type="Proteomes" id="UP000183832">
    <property type="component" value="Unassembled WGS sequence"/>
</dbReference>
<feature type="site" description="Transition state stabilizer" evidence="10">
    <location>
        <position position="89"/>
    </location>
</feature>
<reference evidence="13 14" key="1">
    <citation type="submission" date="2015-04" db="EMBL/GenBank/DDBJ databases">
        <authorList>
            <person name="Syromyatnikov M.Y."/>
            <person name="Popov V.N."/>
        </authorList>
    </citation>
    <scope>NUCLEOTIDE SEQUENCE [LARGE SCALE GENOMIC DNA]</scope>
</reference>
<evidence type="ECO:0000256" key="9">
    <source>
        <dbReference type="ARBA" id="ARBA00073226"/>
    </source>
</evidence>
<dbReference type="GO" id="GO:0005737">
    <property type="term" value="C:cytoplasm"/>
    <property type="evidence" value="ECO:0007669"/>
    <property type="project" value="TreeGrafter"/>
</dbReference>
<sequence>MASSFVIPLESNPDVLNKYLEKLGVASKYDLVDVFGLDDDGLNCVPRPTKALILLFPVSDAYEEFRKKQDVELSAKPPTIPENLFFVRQYVRNSCGTMALVHAVLNNLSSIELKDDSVMKKFYEKAKELTPEERGRLLEQNSAFIEIHQALAEEGQTAAPPSDEIANKHFITLVSIGNELFELDGSKNFPVSHGATSDEKFLFDAARVCKEFMARDPKELNFTIMAYANAQ</sequence>
<dbReference type="STRING" id="568069.A0A1J1HX10"/>
<dbReference type="GO" id="GO:0016579">
    <property type="term" value="P:protein deubiquitination"/>
    <property type="evidence" value="ECO:0007669"/>
    <property type="project" value="TreeGrafter"/>
</dbReference>
<proteinExistence type="inferred from homology"/>
<feature type="active site" description="Nucleophile" evidence="10">
    <location>
        <position position="95"/>
    </location>
</feature>
<dbReference type="PANTHER" id="PTHR10589:SF17">
    <property type="entry name" value="UBIQUITIN CARBOXYL-TERMINAL HYDROLASE"/>
    <property type="match status" value="1"/>
</dbReference>
<evidence type="ECO:0000256" key="7">
    <source>
        <dbReference type="ARBA" id="ARBA00022807"/>
    </source>
</evidence>
<evidence type="ECO:0000256" key="2">
    <source>
        <dbReference type="ARBA" id="ARBA00009326"/>
    </source>
</evidence>
<dbReference type="EC" id="3.4.19.12" evidence="3 11"/>
<dbReference type="EMBL" id="CVRI01000021">
    <property type="protein sequence ID" value="CRK91892.1"/>
    <property type="molecule type" value="Genomic_DNA"/>
</dbReference>
<comment type="catalytic activity">
    <reaction evidence="1 10 11">
        <text>Thiol-dependent hydrolysis of ester, thioester, amide, peptide and isopeptide bonds formed by the C-terminal Gly of ubiquitin (a 76-residue protein attached to proteins as an intracellular targeting signal).</text>
        <dbReference type="EC" id="3.4.19.12"/>
    </reaction>
</comment>
<keyword evidence="6 10" id="KW-0378">Hydrolase</keyword>
<dbReference type="InterPro" id="IPR038765">
    <property type="entry name" value="Papain-like_cys_pep_sf"/>
</dbReference>
<keyword evidence="5 10" id="KW-0833">Ubl conjugation pathway</keyword>
<evidence type="ECO:0000256" key="1">
    <source>
        <dbReference type="ARBA" id="ARBA00000707"/>
    </source>
</evidence>
<keyword evidence="7 10" id="KW-0788">Thiol protease</keyword>
<dbReference type="InterPro" id="IPR036959">
    <property type="entry name" value="Peptidase_C12_UCH_sf"/>
</dbReference>
<protein>
    <recommendedName>
        <fullName evidence="9 11">Ubiquitin carboxyl-terminal hydrolase</fullName>
        <ecNumber evidence="3 11">3.4.19.12</ecNumber>
    </recommendedName>
</protein>
<feature type="domain" description="UCH catalytic" evidence="12">
    <location>
        <begin position="5"/>
        <end position="229"/>
    </location>
</feature>
<dbReference type="CDD" id="cd09616">
    <property type="entry name" value="Peptidase_C12_UCH_L1_L3"/>
    <property type="match status" value="1"/>
</dbReference>
<evidence type="ECO:0000256" key="5">
    <source>
        <dbReference type="ARBA" id="ARBA00022786"/>
    </source>
</evidence>
<name>A0A1J1HX10_9DIPT</name>
<accession>A0A1J1HX10</accession>
<keyword evidence="14" id="KW-1185">Reference proteome</keyword>
<dbReference type="GO" id="GO:0004843">
    <property type="term" value="F:cysteine-type deubiquitinase activity"/>
    <property type="evidence" value="ECO:0007669"/>
    <property type="project" value="UniProtKB-UniRule"/>
</dbReference>
<dbReference type="SUPFAM" id="SSF54001">
    <property type="entry name" value="Cysteine proteinases"/>
    <property type="match status" value="1"/>
</dbReference>
<evidence type="ECO:0000256" key="11">
    <source>
        <dbReference type="RuleBase" id="RU361215"/>
    </source>
</evidence>
<dbReference type="PROSITE" id="PS52048">
    <property type="entry name" value="UCH_DOMAIN"/>
    <property type="match status" value="1"/>
</dbReference>
<dbReference type="OrthoDB" id="427186at2759"/>
<evidence type="ECO:0000313" key="14">
    <source>
        <dbReference type="Proteomes" id="UP000183832"/>
    </source>
</evidence>
<dbReference type="AlphaFoldDB" id="A0A1J1HX10"/>
<dbReference type="Pfam" id="PF01088">
    <property type="entry name" value="Peptidase_C12"/>
    <property type="match status" value="1"/>
</dbReference>
<evidence type="ECO:0000259" key="12">
    <source>
        <dbReference type="PROSITE" id="PS52048"/>
    </source>
</evidence>
<organism evidence="13 14">
    <name type="scientific">Clunio marinus</name>
    <dbReference type="NCBI Taxonomy" id="568069"/>
    <lineage>
        <taxon>Eukaryota</taxon>
        <taxon>Metazoa</taxon>
        <taxon>Ecdysozoa</taxon>
        <taxon>Arthropoda</taxon>
        <taxon>Hexapoda</taxon>
        <taxon>Insecta</taxon>
        <taxon>Pterygota</taxon>
        <taxon>Neoptera</taxon>
        <taxon>Endopterygota</taxon>
        <taxon>Diptera</taxon>
        <taxon>Nematocera</taxon>
        <taxon>Chironomoidea</taxon>
        <taxon>Chironomidae</taxon>
        <taxon>Clunio</taxon>
    </lineage>
</organism>
<dbReference type="InterPro" id="IPR001578">
    <property type="entry name" value="Peptidase_C12_UCH"/>
</dbReference>
<evidence type="ECO:0000256" key="4">
    <source>
        <dbReference type="ARBA" id="ARBA00022670"/>
    </source>
</evidence>
<evidence type="ECO:0000256" key="8">
    <source>
        <dbReference type="ARBA" id="ARBA00055560"/>
    </source>
</evidence>
<feature type="site" description="Important for enzyme activity" evidence="10">
    <location>
        <position position="184"/>
    </location>
</feature>